<organism evidence="1">
    <name type="scientific">Anguilla anguilla</name>
    <name type="common">European freshwater eel</name>
    <name type="synonym">Muraena anguilla</name>
    <dbReference type="NCBI Taxonomy" id="7936"/>
    <lineage>
        <taxon>Eukaryota</taxon>
        <taxon>Metazoa</taxon>
        <taxon>Chordata</taxon>
        <taxon>Craniata</taxon>
        <taxon>Vertebrata</taxon>
        <taxon>Euteleostomi</taxon>
        <taxon>Actinopterygii</taxon>
        <taxon>Neopterygii</taxon>
        <taxon>Teleostei</taxon>
        <taxon>Anguilliformes</taxon>
        <taxon>Anguillidae</taxon>
        <taxon>Anguilla</taxon>
    </lineage>
</organism>
<proteinExistence type="predicted"/>
<accession>A0A0E9V1G2</accession>
<protein>
    <submittedName>
        <fullName evidence="1">Uncharacterized protein</fullName>
    </submittedName>
</protein>
<dbReference type="AlphaFoldDB" id="A0A0E9V1G2"/>
<sequence>MATFRDIEYRSENADCRSRDLDVLPRPSD</sequence>
<dbReference type="EMBL" id="GBXM01036603">
    <property type="protein sequence ID" value="JAH71974.1"/>
    <property type="molecule type" value="Transcribed_RNA"/>
</dbReference>
<reference evidence="1" key="2">
    <citation type="journal article" date="2015" name="Fish Shellfish Immunol.">
        <title>Early steps in the European eel (Anguilla anguilla)-Vibrio vulnificus interaction in the gills: Role of the RtxA13 toxin.</title>
        <authorList>
            <person name="Callol A."/>
            <person name="Pajuelo D."/>
            <person name="Ebbesson L."/>
            <person name="Teles M."/>
            <person name="MacKenzie S."/>
            <person name="Amaro C."/>
        </authorList>
    </citation>
    <scope>NUCLEOTIDE SEQUENCE</scope>
</reference>
<name>A0A0E9V1G2_ANGAN</name>
<reference evidence="1" key="1">
    <citation type="submission" date="2014-11" db="EMBL/GenBank/DDBJ databases">
        <authorList>
            <person name="Amaro Gonzalez C."/>
        </authorList>
    </citation>
    <scope>NUCLEOTIDE SEQUENCE</scope>
</reference>
<evidence type="ECO:0000313" key="1">
    <source>
        <dbReference type="EMBL" id="JAH71974.1"/>
    </source>
</evidence>